<dbReference type="PROSITE" id="PS50902">
    <property type="entry name" value="FLAVODOXIN_LIKE"/>
    <property type="match status" value="1"/>
</dbReference>
<evidence type="ECO:0000313" key="4">
    <source>
        <dbReference type="Proteomes" id="UP000004633"/>
    </source>
</evidence>
<dbReference type="PANTHER" id="PTHR39201">
    <property type="entry name" value="EXPORTED PROTEIN-RELATED"/>
    <property type="match status" value="1"/>
</dbReference>
<dbReference type="GO" id="GO:0016651">
    <property type="term" value="F:oxidoreductase activity, acting on NAD(P)H"/>
    <property type="evidence" value="ECO:0007669"/>
    <property type="project" value="UniProtKB-ARBA"/>
</dbReference>
<dbReference type="STRING" id="749551.HMPREF9555_01523"/>
<dbReference type="Pfam" id="PF12682">
    <property type="entry name" value="Flavodoxin_4"/>
    <property type="match status" value="1"/>
</dbReference>
<evidence type="ECO:0000313" key="3">
    <source>
        <dbReference type="EMBL" id="EFW29303.1"/>
    </source>
</evidence>
<reference evidence="3 4" key="1">
    <citation type="submission" date="2010-08" db="EMBL/GenBank/DDBJ databases">
        <authorList>
            <person name="Weinstock G."/>
            <person name="Sodergren E."/>
            <person name="Clifton S."/>
            <person name="Fulton L."/>
            <person name="Fulton B."/>
            <person name="Courtney L."/>
            <person name="Fronick C."/>
            <person name="Harrison M."/>
            <person name="Strong C."/>
            <person name="Farmer C."/>
            <person name="Delahaunty K."/>
            <person name="Markovic C."/>
            <person name="Hall O."/>
            <person name="Minx P."/>
            <person name="Tomlinson C."/>
            <person name="Mitreva M."/>
            <person name="Hou S."/>
            <person name="Chen J."/>
            <person name="Wollam A."/>
            <person name="Pepin K.H."/>
            <person name="Johnson M."/>
            <person name="Bhonagiri V."/>
            <person name="Zhang X."/>
            <person name="Suruliraj S."/>
            <person name="Warren W."/>
            <person name="Chinwalla A."/>
            <person name="Mardis E.R."/>
            <person name="Wilson R.K."/>
        </authorList>
    </citation>
    <scope>NUCLEOTIDE SEQUENCE [LARGE SCALE GENOMIC DNA]</scope>
    <source>
        <strain evidence="3 4">F0399</strain>
    </source>
</reference>
<name>E7N3E7_9FIRM</name>
<keyword evidence="1" id="KW-0732">Signal</keyword>
<evidence type="ECO:0000256" key="1">
    <source>
        <dbReference type="SAM" id="SignalP"/>
    </source>
</evidence>
<organism evidence="3 4">
    <name type="scientific">Selenomonas artemidis F0399</name>
    <dbReference type="NCBI Taxonomy" id="749551"/>
    <lineage>
        <taxon>Bacteria</taxon>
        <taxon>Bacillati</taxon>
        <taxon>Bacillota</taxon>
        <taxon>Negativicutes</taxon>
        <taxon>Selenomonadales</taxon>
        <taxon>Selenomonadaceae</taxon>
        <taxon>Selenomonas</taxon>
    </lineage>
</organism>
<feature type="signal peptide" evidence="1">
    <location>
        <begin position="1"/>
        <end position="28"/>
    </location>
</feature>
<dbReference type="RefSeq" id="WP_009350180.1">
    <property type="nucleotide sequence ID" value="NZ_GL638144.1"/>
</dbReference>
<sequence>MKQLLSIITALFLMLAVIGCGSSAGTNADTDTAPKQETAAAPKTAPGKTLVVYFSGTGRTEALAKNAANVLGADVFEIQPAEPYTSEDLNYANLVARATKEQNDPSARPKIANKIENFDQYDTIVLAYPIWWGQEPRIMDTFVESYDFSGKTIVPICTSGSSDIDRSAAALAINMTGAANWKEGKRFEPDTSNDTLGQCFQEIGLIE</sequence>
<keyword evidence="4" id="KW-1185">Reference proteome</keyword>
<protein>
    <submittedName>
        <fullName evidence="3">Putative flavodoxin</fullName>
    </submittedName>
</protein>
<dbReference type="PROSITE" id="PS51257">
    <property type="entry name" value="PROKAR_LIPOPROTEIN"/>
    <property type="match status" value="1"/>
</dbReference>
<dbReference type="InterPro" id="IPR029039">
    <property type="entry name" value="Flavoprotein-like_sf"/>
</dbReference>
<dbReference type="SUPFAM" id="SSF52218">
    <property type="entry name" value="Flavoproteins"/>
    <property type="match status" value="1"/>
</dbReference>
<feature type="domain" description="Flavodoxin-like" evidence="2">
    <location>
        <begin position="49"/>
        <end position="207"/>
    </location>
</feature>
<proteinExistence type="predicted"/>
<evidence type="ECO:0000259" key="2">
    <source>
        <dbReference type="PROSITE" id="PS50902"/>
    </source>
</evidence>
<dbReference type="Proteomes" id="UP000004633">
    <property type="component" value="Unassembled WGS sequence"/>
</dbReference>
<accession>E7N3E7</accession>
<dbReference type="PANTHER" id="PTHR39201:SF1">
    <property type="entry name" value="FLAVODOXIN-LIKE DOMAIN-CONTAINING PROTEIN"/>
    <property type="match status" value="1"/>
</dbReference>
<dbReference type="EMBL" id="AECV01000031">
    <property type="protein sequence ID" value="EFW29303.1"/>
    <property type="molecule type" value="Genomic_DNA"/>
</dbReference>
<gene>
    <name evidence="3" type="ORF">HMPREF9555_01523</name>
</gene>
<dbReference type="GO" id="GO:0010181">
    <property type="term" value="F:FMN binding"/>
    <property type="evidence" value="ECO:0007669"/>
    <property type="project" value="InterPro"/>
</dbReference>
<comment type="caution">
    <text evidence="3">The sequence shown here is derived from an EMBL/GenBank/DDBJ whole genome shotgun (WGS) entry which is preliminary data.</text>
</comment>
<feature type="chain" id="PRO_5038769235" evidence="1">
    <location>
        <begin position="29"/>
        <end position="207"/>
    </location>
</feature>
<dbReference type="InterPro" id="IPR008254">
    <property type="entry name" value="Flavodoxin/NO_synth"/>
</dbReference>
<dbReference type="Gene3D" id="3.40.50.360">
    <property type="match status" value="1"/>
</dbReference>
<dbReference type="HOGENOM" id="CLU_068890_0_2_9"/>
<dbReference type="AlphaFoldDB" id="E7N3E7"/>